<evidence type="ECO:0000313" key="1">
    <source>
        <dbReference type="EMBL" id="GIX75641.1"/>
    </source>
</evidence>
<dbReference type="EMBL" id="BPLR01020186">
    <property type="protein sequence ID" value="GIX75641.1"/>
    <property type="molecule type" value="Genomic_DNA"/>
</dbReference>
<organism evidence="1 2">
    <name type="scientific">Caerostris extrusa</name>
    <name type="common">Bark spider</name>
    <name type="synonym">Caerostris bankana</name>
    <dbReference type="NCBI Taxonomy" id="172846"/>
    <lineage>
        <taxon>Eukaryota</taxon>
        <taxon>Metazoa</taxon>
        <taxon>Ecdysozoa</taxon>
        <taxon>Arthropoda</taxon>
        <taxon>Chelicerata</taxon>
        <taxon>Arachnida</taxon>
        <taxon>Araneae</taxon>
        <taxon>Araneomorphae</taxon>
        <taxon>Entelegynae</taxon>
        <taxon>Araneoidea</taxon>
        <taxon>Araneidae</taxon>
        <taxon>Caerostris</taxon>
    </lineage>
</organism>
<comment type="caution">
    <text evidence="1">The sequence shown here is derived from an EMBL/GenBank/DDBJ whole genome shotgun (WGS) entry which is preliminary data.</text>
</comment>
<keyword evidence="2" id="KW-1185">Reference proteome</keyword>
<gene>
    <name evidence="1" type="ORF">CEXT_591241</name>
</gene>
<name>A0AAV4MW99_CAEEX</name>
<reference evidence="1 2" key="1">
    <citation type="submission" date="2021-06" db="EMBL/GenBank/DDBJ databases">
        <title>Caerostris extrusa draft genome.</title>
        <authorList>
            <person name="Kono N."/>
            <person name="Arakawa K."/>
        </authorList>
    </citation>
    <scope>NUCLEOTIDE SEQUENCE [LARGE SCALE GENOMIC DNA]</scope>
</reference>
<protein>
    <submittedName>
        <fullName evidence="1">Uncharacterized protein</fullName>
    </submittedName>
</protein>
<sequence length="90" mass="10272">MGWCEMGIEFEPKGATGELKVCACYRRVHEGSPTRKRPQPGKRNMNSIWIRNLNGNSPVLILATNFQEINPEIRAMNSSLHQMKCKRSNL</sequence>
<evidence type="ECO:0000313" key="2">
    <source>
        <dbReference type="Proteomes" id="UP001054945"/>
    </source>
</evidence>
<dbReference type="Proteomes" id="UP001054945">
    <property type="component" value="Unassembled WGS sequence"/>
</dbReference>
<dbReference type="AlphaFoldDB" id="A0AAV4MW99"/>
<proteinExistence type="predicted"/>
<accession>A0AAV4MW99</accession>